<reference evidence="1" key="1">
    <citation type="submission" date="2023-03" db="EMBL/GenBank/DDBJ databases">
        <title>Massive genome expansion in bonnet fungi (Mycena s.s.) driven by repeated elements and novel gene families across ecological guilds.</title>
        <authorList>
            <consortium name="Lawrence Berkeley National Laboratory"/>
            <person name="Harder C.B."/>
            <person name="Miyauchi S."/>
            <person name="Viragh M."/>
            <person name="Kuo A."/>
            <person name="Thoen E."/>
            <person name="Andreopoulos B."/>
            <person name="Lu D."/>
            <person name="Skrede I."/>
            <person name="Drula E."/>
            <person name="Henrissat B."/>
            <person name="Morin E."/>
            <person name="Kohler A."/>
            <person name="Barry K."/>
            <person name="LaButti K."/>
            <person name="Morin E."/>
            <person name="Salamov A."/>
            <person name="Lipzen A."/>
            <person name="Mereny Z."/>
            <person name="Hegedus B."/>
            <person name="Baldrian P."/>
            <person name="Stursova M."/>
            <person name="Weitz H."/>
            <person name="Taylor A."/>
            <person name="Grigoriev I.V."/>
            <person name="Nagy L.G."/>
            <person name="Martin F."/>
            <person name="Kauserud H."/>
        </authorList>
    </citation>
    <scope>NUCLEOTIDE SEQUENCE</scope>
    <source>
        <strain evidence="1">9144</strain>
    </source>
</reference>
<dbReference type="EMBL" id="JARJCW010000020">
    <property type="protein sequence ID" value="KAJ7213850.1"/>
    <property type="molecule type" value="Genomic_DNA"/>
</dbReference>
<gene>
    <name evidence="1" type="ORF">GGX14DRAFT_696667</name>
</gene>
<comment type="caution">
    <text evidence="1">The sequence shown here is derived from an EMBL/GenBank/DDBJ whole genome shotgun (WGS) entry which is preliminary data.</text>
</comment>
<dbReference type="Proteomes" id="UP001219525">
    <property type="component" value="Unassembled WGS sequence"/>
</dbReference>
<organism evidence="1 2">
    <name type="scientific">Mycena pura</name>
    <dbReference type="NCBI Taxonomy" id="153505"/>
    <lineage>
        <taxon>Eukaryota</taxon>
        <taxon>Fungi</taxon>
        <taxon>Dikarya</taxon>
        <taxon>Basidiomycota</taxon>
        <taxon>Agaricomycotina</taxon>
        <taxon>Agaricomycetes</taxon>
        <taxon>Agaricomycetidae</taxon>
        <taxon>Agaricales</taxon>
        <taxon>Marasmiineae</taxon>
        <taxon>Mycenaceae</taxon>
        <taxon>Mycena</taxon>
    </lineage>
</organism>
<evidence type="ECO:0000313" key="1">
    <source>
        <dbReference type="EMBL" id="KAJ7213850.1"/>
    </source>
</evidence>
<accession>A0AAD6VJE3</accession>
<name>A0AAD6VJE3_9AGAR</name>
<keyword evidence="2" id="KW-1185">Reference proteome</keyword>
<evidence type="ECO:0000313" key="2">
    <source>
        <dbReference type="Proteomes" id="UP001219525"/>
    </source>
</evidence>
<sequence length="487" mass="53872">MHEDAYKYKVESCFFYLPPMNSSFESSILPPCYSQDPAHDETRLELSSSRTTRQLPTDIFTKACGSATVVLFNQEPGVRVPLYGRERCVRGTLILAQDTGNICRVVAKLQGRLEMATSDAGASTTKTVNKEYPLWPHGSESSSSPCPGTLEFACDFPAMFQHGNSEYRLPPSYIARFPGFPSLYVKSTYNLAIVITRDRRLGFLSRTKLIYIALEYRPESYPPRGISAAPYGDFNSALKTMPEEWQQSSFTMTARSPSLVSPIQCQVFIPSIGIFGLKDSIPLHLQLSGALASLRELVVPPRARSRPAVASPDRSAEARAHEPVRVYLTRMVTVNHLDKLTMRVQRLCAADVAPLPPAVDFECSCQQPYEDCATCTETVTETLDWAGYVPADVAPLPPPVDCECSCPFQQPCEECATRTETLNWAGYVRCDPGAGVDVGGFRAAGVNVKDFITVELSPPRPHASPLLVVRQAIPIRFVTETFVERDY</sequence>
<dbReference type="AlphaFoldDB" id="A0AAD6VJE3"/>
<protein>
    <submittedName>
        <fullName evidence="1">Uncharacterized protein</fullName>
    </submittedName>
</protein>
<proteinExistence type="predicted"/>